<dbReference type="SMART" id="SM00752">
    <property type="entry name" value="HTTM"/>
    <property type="match status" value="1"/>
</dbReference>
<dbReference type="Proteomes" id="UP001596413">
    <property type="component" value="Unassembled WGS sequence"/>
</dbReference>
<keyword evidence="9" id="KW-1185">Reference proteome</keyword>
<evidence type="ECO:0000313" key="9">
    <source>
        <dbReference type="Proteomes" id="UP001596413"/>
    </source>
</evidence>
<feature type="transmembrane region" description="Helical" evidence="6">
    <location>
        <begin position="317"/>
        <end position="340"/>
    </location>
</feature>
<dbReference type="InterPro" id="IPR052964">
    <property type="entry name" value="Sporulation_signal_mat"/>
</dbReference>
<organism evidence="8 9">
    <name type="scientific">Streptomyces polyrhachis</name>
    <dbReference type="NCBI Taxonomy" id="1282885"/>
    <lineage>
        <taxon>Bacteria</taxon>
        <taxon>Bacillati</taxon>
        <taxon>Actinomycetota</taxon>
        <taxon>Actinomycetes</taxon>
        <taxon>Kitasatosporales</taxon>
        <taxon>Streptomycetaceae</taxon>
        <taxon>Streptomyces</taxon>
    </lineage>
</organism>
<protein>
    <submittedName>
        <fullName evidence="8">HTTM domain-containing protein</fullName>
    </submittedName>
</protein>
<keyword evidence="3 6" id="KW-1133">Transmembrane helix</keyword>
<evidence type="ECO:0000256" key="1">
    <source>
        <dbReference type="ARBA" id="ARBA00004127"/>
    </source>
</evidence>
<evidence type="ECO:0000259" key="7">
    <source>
        <dbReference type="SMART" id="SM00752"/>
    </source>
</evidence>
<feature type="transmembrane region" description="Helical" evidence="6">
    <location>
        <begin position="136"/>
        <end position="157"/>
    </location>
</feature>
<evidence type="ECO:0000256" key="5">
    <source>
        <dbReference type="SAM" id="MobiDB-lite"/>
    </source>
</evidence>
<sequence>MSKVDELADEDQRLLWPLVDKISHSSFALRQLAAVRILMGVALFGLLVRNFPYRHELYGPDGYYSFELWKAMQGTSGVFGWSSSELWFEFLYALAIVVSVALIIGWRTRLVSAVFCLIVVGLHARLFVGLSGGDMILRITSLLLPFTNCGAAWSLDARRRRRKGDEPDLTGRILLAVSGLALVAMSFQGYYSWKYFLALWLLWAAHPLAYVLRGSASWSAVFNRISNLASNSVLVLIGAQLCVVYLAASWYKIQHPEWQDGTGVYWSMLGDDHYNSWPELSEFLARSPIVILILTWGTVLLQCAFPFALFSRKVKNVLLILLLGEHIGIGVMMALPFFSIQVIAADMVFVSTAWMLYVERYAGIGYAAVAARAPSRLRKRKAGVPKSGKPAKAAGDGAGDAASNPEAVPAEVAN</sequence>
<feature type="transmembrane region" description="Helical" evidence="6">
    <location>
        <begin position="352"/>
        <end position="371"/>
    </location>
</feature>
<evidence type="ECO:0000256" key="4">
    <source>
        <dbReference type="ARBA" id="ARBA00023136"/>
    </source>
</evidence>
<accession>A0ABW2GES1</accession>
<gene>
    <name evidence="8" type="ORF">ACFQLX_13105</name>
</gene>
<dbReference type="PANTHER" id="PTHR39535">
    <property type="entry name" value="SPORULATION-DELAYING PROTEIN SDPB"/>
    <property type="match status" value="1"/>
</dbReference>
<keyword evidence="4 6" id="KW-0472">Membrane</keyword>
<comment type="caution">
    <text evidence="8">The sequence shown here is derived from an EMBL/GenBank/DDBJ whole genome shotgun (WGS) entry which is preliminary data.</text>
</comment>
<feature type="region of interest" description="Disordered" evidence="5">
    <location>
        <begin position="377"/>
        <end position="414"/>
    </location>
</feature>
<feature type="transmembrane region" description="Helical" evidence="6">
    <location>
        <begin position="86"/>
        <end position="104"/>
    </location>
</feature>
<dbReference type="PANTHER" id="PTHR39535:SF2">
    <property type="entry name" value="HTTM DOMAIN-CONTAINING PROTEIN"/>
    <property type="match status" value="1"/>
</dbReference>
<feature type="transmembrane region" description="Helical" evidence="6">
    <location>
        <begin position="289"/>
        <end position="310"/>
    </location>
</feature>
<keyword evidence="2 6" id="KW-0812">Transmembrane</keyword>
<feature type="transmembrane region" description="Helical" evidence="6">
    <location>
        <begin position="27"/>
        <end position="48"/>
    </location>
</feature>
<evidence type="ECO:0000256" key="3">
    <source>
        <dbReference type="ARBA" id="ARBA00022989"/>
    </source>
</evidence>
<feature type="compositionally biased region" description="Low complexity" evidence="5">
    <location>
        <begin position="384"/>
        <end position="403"/>
    </location>
</feature>
<evidence type="ECO:0000256" key="2">
    <source>
        <dbReference type="ARBA" id="ARBA00022692"/>
    </source>
</evidence>
<dbReference type="InterPro" id="IPR011020">
    <property type="entry name" value="HTTM-like"/>
</dbReference>
<dbReference type="RefSeq" id="WP_386414626.1">
    <property type="nucleotide sequence ID" value="NZ_JBHSZO010000018.1"/>
</dbReference>
<proteinExistence type="predicted"/>
<feature type="transmembrane region" description="Helical" evidence="6">
    <location>
        <begin position="233"/>
        <end position="251"/>
    </location>
</feature>
<evidence type="ECO:0000313" key="8">
    <source>
        <dbReference type="EMBL" id="MFC7219097.1"/>
    </source>
</evidence>
<name>A0ABW2GES1_9ACTN</name>
<feature type="domain" description="HTTM-like" evidence="7">
    <location>
        <begin position="24"/>
        <end position="354"/>
    </location>
</feature>
<evidence type="ECO:0000256" key="6">
    <source>
        <dbReference type="SAM" id="Phobius"/>
    </source>
</evidence>
<feature type="transmembrane region" description="Helical" evidence="6">
    <location>
        <begin position="169"/>
        <end position="187"/>
    </location>
</feature>
<dbReference type="EMBL" id="JBHSZO010000018">
    <property type="protein sequence ID" value="MFC7219097.1"/>
    <property type="molecule type" value="Genomic_DNA"/>
</dbReference>
<feature type="transmembrane region" description="Helical" evidence="6">
    <location>
        <begin position="193"/>
        <end position="212"/>
    </location>
</feature>
<comment type="subcellular location">
    <subcellularLocation>
        <location evidence="1">Endomembrane system</location>
        <topology evidence="1">Multi-pass membrane protein</topology>
    </subcellularLocation>
</comment>
<reference evidence="9" key="1">
    <citation type="journal article" date="2019" name="Int. J. Syst. Evol. Microbiol.">
        <title>The Global Catalogue of Microorganisms (GCM) 10K type strain sequencing project: providing services to taxonomists for standard genome sequencing and annotation.</title>
        <authorList>
            <consortium name="The Broad Institute Genomics Platform"/>
            <consortium name="The Broad Institute Genome Sequencing Center for Infectious Disease"/>
            <person name="Wu L."/>
            <person name="Ma J."/>
        </authorList>
    </citation>
    <scope>NUCLEOTIDE SEQUENCE [LARGE SCALE GENOMIC DNA]</scope>
    <source>
        <strain evidence="9">CGMCC 1.13681</strain>
    </source>
</reference>
<feature type="transmembrane region" description="Helical" evidence="6">
    <location>
        <begin position="111"/>
        <end position="130"/>
    </location>
</feature>